<reference evidence="2" key="1">
    <citation type="journal article" date="2018" name="Gigascience">
        <title>Genome assembly of the Pink Ipe (Handroanthus impetiginosus, Bignoniaceae), a highly valued, ecologically keystone Neotropical timber forest tree.</title>
        <authorList>
            <person name="Silva-Junior O.B."/>
            <person name="Grattapaglia D."/>
            <person name="Novaes E."/>
            <person name="Collevatti R.G."/>
        </authorList>
    </citation>
    <scope>NUCLEOTIDE SEQUENCE [LARGE SCALE GENOMIC DNA]</scope>
    <source>
        <strain evidence="2">cv. UFG-1</strain>
    </source>
</reference>
<evidence type="ECO:0000313" key="1">
    <source>
        <dbReference type="EMBL" id="PIN09195.1"/>
    </source>
</evidence>
<dbReference type="OrthoDB" id="1149625at2759"/>
<dbReference type="EMBL" id="NKXS01003583">
    <property type="protein sequence ID" value="PIN09195.1"/>
    <property type="molecule type" value="Genomic_DNA"/>
</dbReference>
<accession>A0A2G9GVG3</accession>
<protein>
    <submittedName>
        <fullName evidence="1">Uncharacterized protein</fullName>
    </submittedName>
</protein>
<dbReference type="AlphaFoldDB" id="A0A2G9GVG3"/>
<comment type="caution">
    <text evidence="1">The sequence shown here is derived from an EMBL/GenBank/DDBJ whole genome shotgun (WGS) entry which is preliminary data.</text>
</comment>
<organism evidence="1 2">
    <name type="scientific">Handroanthus impetiginosus</name>
    <dbReference type="NCBI Taxonomy" id="429701"/>
    <lineage>
        <taxon>Eukaryota</taxon>
        <taxon>Viridiplantae</taxon>
        <taxon>Streptophyta</taxon>
        <taxon>Embryophyta</taxon>
        <taxon>Tracheophyta</taxon>
        <taxon>Spermatophyta</taxon>
        <taxon>Magnoliopsida</taxon>
        <taxon>eudicotyledons</taxon>
        <taxon>Gunneridae</taxon>
        <taxon>Pentapetalae</taxon>
        <taxon>asterids</taxon>
        <taxon>lamiids</taxon>
        <taxon>Lamiales</taxon>
        <taxon>Bignoniaceae</taxon>
        <taxon>Crescentiina</taxon>
        <taxon>Tabebuia alliance</taxon>
        <taxon>Handroanthus</taxon>
    </lineage>
</organism>
<name>A0A2G9GVG3_9LAMI</name>
<keyword evidence="2" id="KW-1185">Reference proteome</keyword>
<dbReference type="Proteomes" id="UP000231279">
    <property type="component" value="Unassembled WGS sequence"/>
</dbReference>
<evidence type="ECO:0000313" key="2">
    <source>
        <dbReference type="Proteomes" id="UP000231279"/>
    </source>
</evidence>
<gene>
    <name evidence="1" type="ORF">CDL12_18221</name>
</gene>
<sequence>MDCSEAVEDYCDAWAVGCERIPKNVPSFTDNLDRYFIILEVEKTIPKIHNIDKEDHQGEFVEVESTNSLTFWVSCPRSDKDNLSKEMISSMLTSAGVPLHKQEYMVDKISSQADQIANAECNKGSKILPMFVFISIVACLCMSGETNDDYHDGKGD</sequence>
<proteinExistence type="predicted"/>